<evidence type="ECO:0000313" key="1">
    <source>
        <dbReference type="EMBL" id="QKW93919.1"/>
    </source>
</evidence>
<dbReference type="AlphaFoldDB" id="A0A7D5BQI7"/>
<name>A0A7D5BQI7_9BACT</name>
<accession>A0A7D5BQI7</accession>
<reference evidence="1" key="1">
    <citation type="journal article" date="2020" name="Molecules">
        <title>2-Hydroxysorangiadenosine: Structure and Biosynthesis of a Myxobacterial Sesquiterpene-Nucleoside.</title>
        <authorList>
            <person name="Okoth D.A."/>
            <person name="Hug J.J."/>
            <person name="Garcia R."/>
            <person name="Sproer C."/>
            <person name="Overmann J."/>
            <person name="Muller R."/>
        </authorList>
    </citation>
    <scope>NUCLEOTIDE SEQUENCE</scope>
    <source>
        <strain evidence="1">MCy10943</strain>
    </source>
</reference>
<protein>
    <submittedName>
        <fullName evidence="1">Uncharacterized protein</fullName>
    </submittedName>
</protein>
<organism evidence="1">
    <name type="scientific">Vitiosangium cumulatum</name>
    <dbReference type="NCBI Taxonomy" id="1867796"/>
    <lineage>
        <taxon>Bacteria</taxon>
        <taxon>Pseudomonadati</taxon>
        <taxon>Myxococcota</taxon>
        <taxon>Myxococcia</taxon>
        <taxon>Myxococcales</taxon>
        <taxon>Cystobacterineae</taxon>
        <taxon>Archangiaceae</taxon>
        <taxon>Vitiosangium</taxon>
    </lineage>
</organism>
<sequence>MRDEPGGLWSRLRDRVERDWELIQPADLDSSIHRDWVQARYVEMFDRAQRGLRGFREDARVRLQDVFTPTQDEAEGSDRRRLRELLHSRVGSSTRARRDVPDIIADALAEFLELERSALRTLAGVQRQVNALLQRRHPERKFSSADLSLHHRMRIGTLGVLPYLPDVFRDELGVVIENTEDSQMASLHSI</sequence>
<proteinExistence type="predicted"/>
<dbReference type="EMBL" id="MT520819">
    <property type="protein sequence ID" value="QKW93919.1"/>
    <property type="molecule type" value="Genomic_DNA"/>
</dbReference>